<evidence type="ECO:0000313" key="2">
    <source>
        <dbReference type="Proteomes" id="UP000789901"/>
    </source>
</evidence>
<evidence type="ECO:0000313" key="1">
    <source>
        <dbReference type="EMBL" id="CAG8827197.1"/>
    </source>
</evidence>
<name>A0ABN7WCH4_GIGMA</name>
<dbReference type="Proteomes" id="UP000789901">
    <property type="component" value="Unassembled WGS sequence"/>
</dbReference>
<organism evidence="1 2">
    <name type="scientific">Gigaspora margarita</name>
    <dbReference type="NCBI Taxonomy" id="4874"/>
    <lineage>
        <taxon>Eukaryota</taxon>
        <taxon>Fungi</taxon>
        <taxon>Fungi incertae sedis</taxon>
        <taxon>Mucoromycota</taxon>
        <taxon>Glomeromycotina</taxon>
        <taxon>Glomeromycetes</taxon>
        <taxon>Diversisporales</taxon>
        <taxon>Gigasporaceae</taxon>
        <taxon>Gigaspora</taxon>
    </lineage>
</organism>
<reference evidence="1 2" key="1">
    <citation type="submission" date="2021-06" db="EMBL/GenBank/DDBJ databases">
        <authorList>
            <person name="Kallberg Y."/>
            <person name="Tangrot J."/>
            <person name="Rosling A."/>
        </authorList>
    </citation>
    <scope>NUCLEOTIDE SEQUENCE [LARGE SCALE GENOMIC DNA]</scope>
    <source>
        <strain evidence="1 2">120-4 pot B 10/14</strain>
    </source>
</reference>
<sequence>LYTNLEKIEIIIKQNKKQINTDYTMIDCACALLKCLLTAKYQPLVTSQNKISQYT</sequence>
<dbReference type="EMBL" id="CAJVQB010039268">
    <property type="protein sequence ID" value="CAG8827197.1"/>
    <property type="molecule type" value="Genomic_DNA"/>
</dbReference>
<proteinExistence type="predicted"/>
<keyword evidence="2" id="KW-1185">Reference proteome</keyword>
<protein>
    <submittedName>
        <fullName evidence="1">29963_t:CDS:1</fullName>
    </submittedName>
</protein>
<comment type="caution">
    <text evidence="1">The sequence shown here is derived from an EMBL/GenBank/DDBJ whole genome shotgun (WGS) entry which is preliminary data.</text>
</comment>
<accession>A0ABN7WCH4</accession>
<feature type="non-terminal residue" evidence="1">
    <location>
        <position position="1"/>
    </location>
</feature>
<gene>
    <name evidence="1" type="ORF">GMARGA_LOCUS29333</name>
</gene>